<accession>A0ACC1TA47</accession>
<name>A0ACC1TA47_9APHY</name>
<evidence type="ECO:0000313" key="2">
    <source>
        <dbReference type="Proteomes" id="UP001148662"/>
    </source>
</evidence>
<organism evidence="1 2">
    <name type="scientific">Phlebia brevispora</name>
    <dbReference type="NCBI Taxonomy" id="194682"/>
    <lineage>
        <taxon>Eukaryota</taxon>
        <taxon>Fungi</taxon>
        <taxon>Dikarya</taxon>
        <taxon>Basidiomycota</taxon>
        <taxon>Agaricomycotina</taxon>
        <taxon>Agaricomycetes</taxon>
        <taxon>Polyporales</taxon>
        <taxon>Meruliaceae</taxon>
        <taxon>Phlebia</taxon>
    </lineage>
</organism>
<comment type="caution">
    <text evidence="1">The sequence shown here is derived from an EMBL/GenBank/DDBJ whole genome shotgun (WGS) entry which is preliminary data.</text>
</comment>
<dbReference type="Proteomes" id="UP001148662">
    <property type="component" value="Unassembled WGS sequence"/>
</dbReference>
<proteinExistence type="predicted"/>
<reference evidence="1" key="1">
    <citation type="submission" date="2022-07" db="EMBL/GenBank/DDBJ databases">
        <title>Genome Sequence of Phlebia brevispora.</title>
        <authorList>
            <person name="Buettner E."/>
        </authorList>
    </citation>
    <scope>NUCLEOTIDE SEQUENCE</scope>
    <source>
        <strain evidence="1">MPL23</strain>
    </source>
</reference>
<dbReference type="EMBL" id="JANHOG010000240">
    <property type="protein sequence ID" value="KAJ3556451.1"/>
    <property type="molecule type" value="Genomic_DNA"/>
</dbReference>
<gene>
    <name evidence="1" type="ORF">NM688_g2019</name>
</gene>
<keyword evidence="2" id="KW-1185">Reference proteome</keyword>
<sequence length="717" mass="80548">MKRKADTSSPEHASDAEASQPKKKTKASESTGSSGSSQPTNKVLPVRIEFPPKTAGTLRLATWNICGLAASSKKGFKYYVQAEDADILVLTETKVNNDPVDPELTKRYPHRYWSIADKKSYSGTAILCKHKPQSVDYTLPGHPDPKSVKGRIVTLEFEDTYVIGTYVVNAGTGLKTLEEKNTWNTHFTTYIRDLDKKKPVIWTGDLNVAPTALDLTNPKPNWNKTPGYTEAETTAFARILDPPEDARKDGAGKFVDMWRQLHPDLRHYTYFSYRFNCRAKGIGWRLDTFVVSERLAERVKMCEIRGEIYGASDHCPVVLEISGDRQPSTPRTSWYSELTRVPQLRDPSFASLITNLSLILCPIPGTTPDEVERCEVEDILWLLWHFSTIESLALIGITIATPIEIKCTNQVLREDRISFNPSLKKLLLSFAHDDSDLDANEYDLLAPLSIFKSIEHLICTNLSRVHIPTAGWRYPPSFALCRITQCLELKCGAARASLDAFTRVAKPVLGDEGEKIKTIIARNLMADDIGCLTRLLIQQPHLRTLTLQFGANAQKEYDPNGIRTVQYALGCLPPDLSRSCPELEELDIWVESPAEHVGGDSSGWNLAWGMLSSLHASNFTSLRRVNILLYVNTDAPSNFLSQHWSNISNKIQDVLAVVPHKQYECVAFTFGTEARGQERHTVEALLQQLSARFNQGRAQYVRFLTQYVTKQIWEDGT</sequence>
<protein>
    <submittedName>
        <fullName evidence="1">Uncharacterized protein</fullName>
    </submittedName>
</protein>
<evidence type="ECO:0000313" key="1">
    <source>
        <dbReference type="EMBL" id="KAJ3556451.1"/>
    </source>
</evidence>